<dbReference type="SUPFAM" id="SSF46689">
    <property type="entry name" value="Homeodomain-like"/>
    <property type="match status" value="1"/>
</dbReference>
<proteinExistence type="predicted"/>
<dbReference type="InterPro" id="IPR050624">
    <property type="entry name" value="HTH-type_Tx_Regulator"/>
</dbReference>
<feature type="domain" description="HTH tetR-type" evidence="3">
    <location>
        <begin position="10"/>
        <end position="70"/>
    </location>
</feature>
<dbReference type="PROSITE" id="PS50977">
    <property type="entry name" value="HTH_TETR_2"/>
    <property type="match status" value="1"/>
</dbReference>
<evidence type="ECO:0000256" key="2">
    <source>
        <dbReference type="PROSITE-ProRule" id="PRU00335"/>
    </source>
</evidence>
<sequence>MEKKPDRRIRRTKAQLRHGLAQLMAEKSVNEVTVKELVDLVDINRSTFYLHYTDIYNMLESVENELFEEILHTIRTHPVSPFNENSFPFIEDIFAILFENREICAALLGPHGDIAFLHRIEEMLSHYSLAALREAFPERMDDLKYTYAYCVAGGVGLIKDWLSRGCEESPQHMAQLTFRLVTNTVSDFYPHA</sequence>
<dbReference type="EMBL" id="SLUM01000028">
    <property type="protein sequence ID" value="TCL53682.1"/>
    <property type="molecule type" value="Genomic_DNA"/>
</dbReference>
<dbReference type="GeneID" id="97381732"/>
<dbReference type="PANTHER" id="PTHR43479:SF7">
    <property type="entry name" value="TETR-FAMILY TRANSCRIPTIONAL REGULATOR"/>
    <property type="match status" value="1"/>
</dbReference>
<evidence type="ECO:0000259" key="3">
    <source>
        <dbReference type="PROSITE" id="PS50977"/>
    </source>
</evidence>
<evidence type="ECO:0000313" key="5">
    <source>
        <dbReference type="Proteomes" id="UP000295184"/>
    </source>
</evidence>
<dbReference type="InterPro" id="IPR001647">
    <property type="entry name" value="HTH_TetR"/>
</dbReference>
<dbReference type="InterPro" id="IPR039532">
    <property type="entry name" value="TetR_C_Firmicutes"/>
</dbReference>
<organism evidence="4 5">
    <name type="scientific">Allofournierella massiliensis</name>
    <dbReference type="NCBI Taxonomy" id="1650663"/>
    <lineage>
        <taxon>Bacteria</taxon>
        <taxon>Bacillati</taxon>
        <taxon>Bacillota</taxon>
        <taxon>Clostridia</taxon>
        <taxon>Eubacteriales</taxon>
        <taxon>Oscillospiraceae</taxon>
        <taxon>Allofournierella</taxon>
    </lineage>
</organism>
<dbReference type="OrthoDB" id="9810250at2"/>
<name>A0A4V2QAT6_9FIRM</name>
<dbReference type="AlphaFoldDB" id="A0A4V2QAT6"/>
<keyword evidence="1 2" id="KW-0238">DNA-binding</keyword>
<evidence type="ECO:0000313" key="4">
    <source>
        <dbReference type="EMBL" id="TCL53682.1"/>
    </source>
</evidence>
<dbReference type="GO" id="GO:0003677">
    <property type="term" value="F:DNA binding"/>
    <property type="evidence" value="ECO:0007669"/>
    <property type="project" value="UniProtKB-UniRule"/>
</dbReference>
<gene>
    <name evidence="4" type="ORF">EDD77_1284</name>
</gene>
<dbReference type="Proteomes" id="UP000295184">
    <property type="component" value="Unassembled WGS sequence"/>
</dbReference>
<evidence type="ECO:0000256" key="1">
    <source>
        <dbReference type="ARBA" id="ARBA00023125"/>
    </source>
</evidence>
<feature type="DNA-binding region" description="H-T-H motif" evidence="2">
    <location>
        <begin position="33"/>
        <end position="52"/>
    </location>
</feature>
<protein>
    <submittedName>
        <fullName evidence="4">TetR family transcriptional regulator</fullName>
    </submittedName>
</protein>
<dbReference type="InterPro" id="IPR009057">
    <property type="entry name" value="Homeodomain-like_sf"/>
</dbReference>
<dbReference type="STRING" id="1650663.GCA_001486665_00006"/>
<dbReference type="Gene3D" id="1.10.357.10">
    <property type="entry name" value="Tetracycline Repressor, domain 2"/>
    <property type="match status" value="1"/>
</dbReference>
<accession>A0A4V2QAT6</accession>
<dbReference type="RefSeq" id="WP_058962555.1">
    <property type="nucleotide sequence ID" value="NZ_CABKVM010000002.1"/>
</dbReference>
<comment type="caution">
    <text evidence="4">The sequence shown here is derived from an EMBL/GenBank/DDBJ whole genome shotgun (WGS) entry which is preliminary data.</text>
</comment>
<dbReference type="PANTHER" id="PTHR43479">
    <property type="entry name" value="ACREF/ENVCD OPERON REPRESSOR-RELATED"/>
    <property type="match status" value="1"/>
</dbReference>
<dbReference type="Pfam" id="PF14278">
    <property type="entry name" value="TetR_C_8"/>
    <property type="match status" value="1"/>
</dbReference>
<reference evidence="4 5" key="1">
    <citation type="submission" date="2019-03" db="EMBL/GenBank/DDBJ databases">
        <title>Genomic Encyclopedia of Type Strains, Phase IV (KMG-IV): sequencing the most valuable type-strain genomes for metagenomic binning, comparative biology and taxonomic classification.</title>
        <authorList>
            <person name="Goeker M."/>
        </authorList>
    </citation>
    <scope>NUCLEOTIDE SEQUENCE [LARGE SCALE GENOMIC DNA]</scope>
    <source>
        <strain evidence="4 5">DSM 100451</strain>
    </source>
</reference>